<dbReference type="InterPro" id="IPR036866">
    <property type="entry name" value="RibonucZ/Hydroxyglut_hydro"/>
</dbReference>
<proteinExistence type="predicted"/>
<gene>
    <name evidence="2" type="ORF">NE542_07700</name>
</gene>
<dbReference type="AlphaFoldDB" id="A0AAP2UET6"/>
<dbReference type="RefSeq" id="WP_158548260.1">
    <property type="nucleotide sequence ID" value="NZ_JAJDKX010000040.1"/>
</dbReference>
<dbReference type="Proteomes" id="UP001204814">
    <property type="component" value="Unassembled WGS sequence"/>
</dbReference>
<dbReference type="InterPro" id="IPR050855">
    <property type="entry name" value="NDM-1-like"/>
</dbReference>
<evidence type="ECO:0000313" key="3">
    <source>
        <dbReference type="Proteomes" id="UP001204814"/>
    </source>
</evidence>
<dbReference type="PANTHER" id="PTHR42951:SF4">
    <property type="entry name" value="ACYL-COENZYME A THIOESTERASE MBLAC2"/>
    <property type="match status" value="1"/>
</dbReference>
<name>A0AAP2UET6_9FIRM</name>
<protein>
    <submittedName>
        <fullName evidence="2">MBL fold metallo-hydrolase</fullName>
    </submittedName>
</protein>
<evidence type="ECO:0000259" key="1">
    <source>
        <dbReference type="SMART" id="SM00849"/>
    </source>
</evidence>
<dbReference type="Pfam" id="PF00753">
    <property type="entry name" value="Lactamase_B"/>
    <property type="match status" value="1"/>
</dbReference>
<sequence>MMQDPRPINTNIKTKLINPEKEKPSRWSFLKILREHSDLRLFYPEINPNAEVYKMRDNLYCIYYDGIHCGEMWCYLIDGPQKAMLIDTAFGLGDLKGLIHKLIGDKEIIVCNTHCHIDHVSGNSHFDKVYCHYADQKYIEEHQGKDVVDEFVYDEKGELGYTWFDVSDLPPFTPYEVEGVENHHQFDLGDGYIVELIHLPGHTPGQSGYLDHQTGCFFIGDVTSAFGSEAWDVYPEFCTINALRDALQDFMPRLEEVSGVFPGHGTIDLHPKTLKYILDTANRVIYHPEWYDTKVDFFGTPMYAKFIYQQGSDLKYTKSAVIKEEDPEEREF</sequence>
<evidence type="ECO:0000313" key="2">
    <source>
        <dbReference type="EMBL" id="MCQ5061706.1"/>
    </source>
</evidence>
<dbReference type="PANTHER" id="PTHR42951">
    <property type="entry name" value="METALLO-BETA-LACTAMASE DOMAIN-CONTAINING"/>
    <property type="match status" value="1"/>
</dbReference>
<comment type="caution">
    <text evidence="2">The sequence shown here is derived from an EMBL/GenBank/DDBJ whole genome shotgun (WGS) entry which is preliminary data.</text>
</comment>
<dbReference type="SUPFAM" id="SSF56281">
    <property type="entry name" value="Metallo-hydrolase/oxidoreductase"/>
    <property type="match status" value="1"/>
</dbReference>
<dbReference type="SMART" id="SM00849">
    <property type="entry name" value="Lactamase_B"/>
    <property type="match status" value="1"/>
</dbReference>
<feature type="domain" description="Metallo-beta-lactamase" evidence="1">
    <location>
        <begin position="71"/>
        <end position="264"/>
    </location>
</feature>
<accession>A0AAP2UET6</accession>
<dbReference type="EMBL" id="JANGBO010000006">
    <property type="protein sequence ID" value="MCQ5061706.1"/>
    <property type="molecule type" value="Genomic_DNA"/>
</dbReference>
<reference evidence="2" key="1">
    <citation type="submission" date="2022-06" db="EMBL/GenBank/DDBJ databases">
        <title>Isolation of gut microbiota from human fecal samples.</title>
        <authorList>
            <person name="Pamer E.G."/>
            <person name="Barat B."/>
            <person name="Waligurski E."/>
            <person name="Medina S."/>
            <person name="Paddock L."/>
            <person name="Mostad J."/>
        </authorList>
    </citation>
    <scope>NUCLEOTIDE SEQUENCE</scope>
    <source>
        <strain evidence="2">DFI.6.24</strain>
    </source>
</reference>
<dbReference type="Gene3D" id="3.60.15.10">
    <property type="entry name" value="Ribonuclease Z/Hydroxyacylglutathione hydrolase-like"/>
    <property type="match status" value="1"/>
</dbReference>
<organism evidence="2 3">
    <name type="scientific">Faecalibacillus intestinalis</name>
    <dbReference type="NCBI Taxonomy" id="1982626"/>
    <lineage>
        <taxon>Bacteria</taxon>
        <taxon>Bacillati</taxon>
        <taxon>Bacillota</taxon>
        <taxon>Erysipelotrichia</taxon>
        <taxon>Erysipelotrichales</taxon>
        <taxon>Coprobacillaceae</taxon>
        <taxon>Faecalibacillus</taxon>
    </lineage>
</organism>
<dbReference type="InterPro" id="IPR001279">
    <property type="entry name" value="Metallo-B-lactamas"/>
</dbReference>